<dbReference type="GO" id="GO:0035312">
    <property type="term" value="F:5'-3' DNA exonuclease activity"/>
    <property type="evidence" value="ECO:0007669"/>
    <property type="project" value="TreeGrafter"/>
</dbReference>
<evidence type="ECO:0000313" key="3">
    <source>
        <dbReference type="Proteomes" id="UP000016960"/>
    </source>
</evidence>
<dbReference type="SUPFAM" id="SSF89550">
    <property type="entry name" value="PHP domain-like"/>
    <property type="match status" value="1"/>
</dbReference>
<dbReference type="AlphaFoldDB" id="U5D929"/>
<dbReference type="GO" id="GO:0004534">
    <property type="term" value="F:5'-3' RNA exonuclease activity"/>
    <property type="evidence" value="ECO:0007669"/>
    <property type="project" value="TreeGrafter"/>
</dbReference>
<dbReference type="InterPro" id="IPR004013">
    <property type="entry name" value="PHP_dom"/>
</dbReference>
<reference evidence="2 3" key="1">
    <citation type="submission" date="2013-05" db="EMBL/GenBank/DDBJ databases">
        <title>Draft genome sequence of Rubidibacter lacunae KORDI 51-2.</title>
        <authorList>
            <person name="Choi D.H."/>
            <person name="Noh J.H."/>
            <person name="Kwon K.-K."/>
            <person name="Lee J.-H."/>
            <person name="Ryu J.-Y."/>
        </authorList>
    </citation>
    <scope>NUCLEOTIDE SEQUENCE [LARGE SCALE GENOMIC DNA]</scope>
    <source>
        <strain evidence="2 3">KORDI 51-2</strain>
    </source>
</reference>
<dbReference type="Pfam" id="PF02811">
    <property type="entry name" value="PHP"/>
    <property type="match status" value="1"/>
</dbReference>
<name>U5D929_9CHRO</name>
<dbReference type="PANTHER" id="PTHR42924:SF3">
    <property type="entry name" value="POLYMERASE_HISTIDINOL PHOSPHATASE N-TERMINAL DOMAIN-CONTAINING PROTEIN"/>
    <property type="match status" value="1"/>
</dbReference>
<dbReference type="CDD" id="cd07438">
    <property type="entry name" value="PHP_HisPPase_AMP"/>
    <property type="match status" value="1"/>
</dbReference>
<comment type="caution">
    <text evidence="2">The sequence shown here is derived from an EMBL/GenBank/DDBJ whole genome shotgun (WGS) entry which is preliminary data.</text>
</comment>
<proteinExistence type="predicted"/>
<dbReference type="Gene3D" id="3.20.20.140">
    <property type="entry name" value="Metal-dependent hydrolases"/>
    <property type="match status" value="1"/>
</dbReference>
<evidence type="ECO:0000313" key="2">
    <source>
        <dbReference type="EMBL" id="ERN41083.1"/>
    </source>
</evidence>
<protein>
    <submittedName>
        <fullName evidence="2">Putative metal-dependent phosphoesterase (PHP family)</fullName>
    </submittedName>
</protein>
<dbReference type="PANTHER" id="PTHR42924">
    <property type="entry name" value="EXONUCLEASE"/>
    <property type="match status" value="1"/>
</dbReference>
<sequence>MQFANNSITRYKLVEETICYGVSNNFATILAISPSAFLERALDPSHGHSVMSATSTIQSRFLSTGSLGDPLAADALRRAWATVDADSCPRQYNFHLHTVCSDGKLEPEVLIEQAIELGLAGLAITDHHRVSGFGRAWQRLQQIARACPQRSLPHLWSGVEINGWLDGTEVHLLGYAFDPDCRLLSRYLQGSAVPVVQAVEVINALHEAGGMVVLAHPARYGRSVTELIPAAARLGVDGVETYYAYKNPIPWQPSPMQTRVVRELSATYGLFDTCGTDTHGPSLLSRL</sequence>
<gene>
    <name evidence="2" type="ORF">KR51_00023430</name>
</gene>
<dbReference type="InterPro" id="IPR052018">
    <property type="entry name" value="PHP_domain"/>
</dbReference>
<dbReference type="InterPro" id="IPR003141">
    <property type="entry name" value="Pol/His_phosphatase_N"/>
</dbReference>
<dbReference type="InParanoid" id="U5D929"/>
<organism evidence="2 3">
    <name type="scientific">Rubidibacter lacunae KORDI 51-2</name>
    <dbReference type="NCBI Taxonomy" id="582515"/>
    <lineage>
        <taxon>Bacteria</taxon>
        <taxon>Bacillati</taxon>
        <taxon>Cyanobacteriota</taxon>
        <taxon>Cyanophyceae</taxon>
        <taxon>Oscillatoriophycideae</taxon>
        <taxon>Chroococcales</taxon>
        <taxon>Aphanothecaceae</taxon>
        <taxon>Rubidibacter</taxon>
    </lineage>
</organism>
<keyword evidence="3" id="KW-1185">Reference proteome</keyword>
<feature type="domain" description="Polymerase/histidinol phosphatase N-terminal" evidence="1">
    <location>
        <begin position="92"/>
        <end position="165"/>
    </location>
</feature>
<dbReference type="PATRIC" id="fig|582515.4.peg.2636"/>
<evidence type="ECO:0000259" key="1">
    <source>
        <dbReference type="SMART" id="SM00481"/>
    </source>
</evidence>
<dbReference type="SMART" id="SM00481">
    <property type="entry name" value="POLIIIAc"/>
    <property type="match status" value="1"/>
</dbReference>
<dbReference type="Proteomes" id="UP000016960">
    <property type="component" value="Unassembled WGS sequence"/>
</dbReference>
<dbReference type="InterPro" id="IPR016195">
    <property type="entry name" value="Pol/histidinol_Pase-like"/>
</dbReference>
<dbReference type="eggNOG" id="COG0613">
    <property type="taxonomic scope" value="Bacteria"/>
</dbReference>
<dbReference type="EMBL" id="ASSJ01000055">
    <property type="protein sequence ID" value="ERN41083.1"/>
    <property type="molecule type" value="Genomic_DNA"/>
</dbReference>
<dbReference type="STRING" id="582515.KR51_00023430"/>
<accession>U5D929</accession>